<dbReference type="AlphaFoldDB" id="A0A239PIS4"/>
<reference evidence="3 4" key="1">
    <citation type="submission" date="2017-07" db="EMBL/GenBank/DDBJ databases">
        <authorList>
            <person name="Sun Z.S."/>
            <person name="Albrecht U."/>
            <person name="Echele G."/>
            <person name="Lee C.C."/>
        </authorList>
    </citation>
    <scope>NUCLEOTIDE SEQUENCE [LARGE SCALE GENOMIC DNA]</scope>
    <source>
        <strain evidence="3 4">CGMCC 1.12710</strain>
    </source>
</reference>
<feature type="chain" id="PRO_5013235373" evidence="1">
    <location>
        <begin position="18"/>
        <end position="385"/>
    </location>
</feature>
<protein>
    <submittedName>
        <fullName evidence="3">Alkaline phosphatase D</fullName>
    </submittedName>
</protein>
<feature type="domain" description="PhoD-like phosphatase metallophosphatase" evidence="2">
    <location>
        <begin position="62"/>
        <end position="296"/>
    </location>
</feature>
<dbReference type="InterPro" id="IPR018946">
    <property type="entry name" value="PhoD-like_MPP"/>
</dbReference>
<dbReference type="SUPFAM" id="SSF56300">
    <property type="entry name" value="Metallo-dependent phosphatases"/>
    <property type="match status" value="1"/>
</dbReference>
<feature type="signal peptide" evidence="1">
    <location>
        <begin position="1"/>
        <end position="17"/>
    </location>
</feature>
<keyword evidence="1" id="KW-0732">Signal</keyword>
<keyword evidence="4" id="KW-1185">Reference proteome</keyword>
<dbReference type="InterPro" id="IPR029052">
    <property type="entry name" value="Metallo-depent_PP-like"/>
</dbReference>
<dbReference type="RefSeq" id="WP_200815189.1">
    <property type="nucleotide sequence ID" value="NZ_FZQA01000001.1"/>
</dbReference>
<dbReference type="EMBL" id="FZQA01000001">
    <property type="protein sequence ID" value="SNT67712.1"/>
    <property type="molecule type" value="Genomic_DNA"/>
</dbReference>
<dbReference type="PANTHER" id="PTHR33987:SF1">
    <property type="entry name" value="CALCINEURIN-LIKE METALLO-PHOSPHOESTERASE SUPERFAMILY PROTEIN"/>
    <property type="match status" value="1"/>
</dbReference>
<evidence type="ECO:0000313" key="3">
    <source>
        <dbReference type="EMBL" id="SNT67712.1"/>
    </source>
</evidence>
<name>A0A239PIS4_9PROT</name>
<sequence>MMALRPLLLSAASFLLAACAAGGPDAPDLFASPAPEAPDGAIRAVPMPSAPLDASKTLTRIVFASCAHQREDQSIWDRIAAENPDLILYMGDNVYGDVRSGDPALPELKAAYMRLAQSEPFSRARERAPVIVGWDDHDYGLNDAGGDYPYKKQSEALFDYVWALPPDDPRLAHPGTYGAWMIGEEGSRVQVILLDTRYFRSPLKPTDEYGARGKERYLPDPDPTKTMLGEAQWSWLAEELKKPADLRLLVSSIQVIADGHGFEAWRMLPAEREKLYATIREAGAGNLIILSGDRHLAGFYRREGALDYPLFEATSSSLNLPQSAWRAETGDTYVEPGPHRLREPYYEANYGLLDIDWAAGEIVVTIRGADGAPALSERIALDTLR</sequence>
<dbReference type="Proteomes" id="UP000198346">
    <property type="component" value="Unassembled WGS sequence"/>
</dbReference>
<accession>A0A239PIS4</accession>
<gene>
    <name evidence="3" type="ORF">SAMN06297382_0205</name>
</gene>
<organism evidence="3 4">
    <name type="scientific">Amphiplicatus metriothermophilus</name>
    <dbReference type="NCBI Taxonomy" id="1519374"/>
    <lineage>
        <taxon>Bacteria</taxon>
        <taxon>Pseudomonadati</taxon>
        <taxon>Pseudomonadota</taxon>
        <taxon>Alphaproteobacteria</taxon>
        <taxon>Parvularculales</taxon>
        <taxon>Parvularculaceae</taxon>
        <taxon>Amphiplicatus</taxon>
    </lineage>
</organism>
<dbReference type="Pfam" id="PF09423">
    <property type="entry name" value="PhoD"/>
    <property type="match status" value="1"/>
</dbReference>
<dbReference type="InterPro" id="IPR038607">
    <property type="entry name" value="PhoD-like_sf"/>
</dbReference>
<evidence type="ECO:0000259" key="2">
    <source>
        <dbReference type="Pfam" id="PF09423"/>
    </source>
</evidence>
<evidence type="ECO:0000256" key="1">
    <source>
        <dbReference type="SAM" id="SignalP"/>
    </source>
</evidence>
<dbReference type="Gene3D" id="3.60.21.70">
    <property type="entry name" value="PhoD-like phosphatase"/>
    <property type="match status" value="1"/>
</dbReference>
<proteinExistence type="predicted"/>
<evidence type="ECO:0000313" key="4">
    <source>
        <dbReference type="Proteomes" id="UP000198346"/>
    </source>
</evidence>
<dbReference type="PROSITE" id="PS51257">
    <property type="entry name" value="PROKAR_LIPOPROTEIN"/>
    <property type="match status" value="1"/>
</dbReference>
<dbReference type="CDD" id="cd07389">
    <property type="entry name" value="MPP_PhoD"/>
    <property type="match status" value="1"/>
</dbReference>
<dbReference type="PANTHER" id="PTHR33987">
    <property type="entry name" value="CALCINEURIN-LIKE METALLO-PHOSPHOESTERASE SUPERFAMILY PROTEIN"/>
    <property type="match status" value="1"/>
</dbReference>